<name>A0AAF0IIB1_9EURO</name>
<proteinExistence type="predicted"/>
<sequence>MKIVKPVESFSNNGGRSQFKHLGAIARQDNAFYLVKCKDRKPQALTELYDIQRLDTEDRGPKAEPSWTVVPGLPSHDYFVKTPHLFAYGGSFDIELQIRLEVETCETLRKNPHPNIATYYGCRATSDRVSGIYFKGYMATLLEKVNPQSLNKSAFLSSRRSLVDDAMKACLSGILAGIGHCRLISSRKTSRPPT</sequence>
<accession>A0AAF0IIB1</accession>
<dbReference type="Proteomes" id="UP001219355">
    <property type="component" value="Chromosome 2"/>
</dbReference>
<dbReference type="AlphaFoldDB" id="A0AAF0IIB1"/>
<evidence type="ECO:0000313" key="1">
    <source>
        <dbReference type="EMBL" id="WEW58645.1"/>
    </source>
</evidence>
<keyword evidence="2" id="KW-1185">Reference proteome</keyword>
<gene>
    <name evidence="1" type="ORF">PRK78_004113</name>
</gene>
<organism evidence="1 2">
    <name type="scientific">Emydomyces testavorans</name>
    <dbReference type="NCBI Taxonomy" id="2070801"/>
    <lineage>
        <taxon>Eukaryota</taxon>
        <taxon>Fungi</taxon>
        <taxon>Dikarya</taxon>
        <taxon>Ascomycota</taxon>
        <taxon>Pezizomycotina</taxon>
        <taxon>Eurotiomycetes</taxon>
        <taxon>Eurotiomycetidae</taxon>
        <taxon>Onygenales</taxon>
        <taxon>Nannizziopsiaceae</taxon>
        <taxon>Emydomyces</taxon>
    </lineage>
</organism>
<reference evidence="1" key="1">
    <citation type="submission" date="2023-03" db="EMBL/GenBank/DDBJ databases">
        <title>Emydomyces testavorans Genome Sequence.</title>
        <authorList>
            <person name="Hoyer L."/>
        </authorList>
    </citation>
    <scope>NUCLEOTIDE SEQUENCE</scope>
    <source>
        <strain evidence="1">16-2883</strain>
    </source>
</reference>
<dbReference type="EMBL" id="CP120628">
    <property type="protein sequence ID" value="WEW58645.1"/>
    <property type="molecule type" value="Genomic_DNA"/>
</dbReference>
<evidence type="ECO:0000313" key="2">
    <source>
        <dbReference type="Proteomes" id="UP001219355"/>
    </source>
</evidence>
<evidence type="ECO:0008006" key="3">
    <source>
        <dbReference type="Google" id="ProtNLM"/>
    </source>
</evidence>
<protein>
    <recommendedName>
        <fullName evidence="3">Protein kinase domain-containing protein</fullName>
    </recommendedName>
</protein>